<protein>
    <recommendedName>
        <fullName evidence="2">diguanylate cyclase</fullName>
        <ecNumber evidence="2">2.7.7.65</ecNumber>
    </recommendedName>
</protein>
<evidence type="ECO:0000256" key="1">
    <source>
        <dbReference type="ARBA" id="ARBA00001946"/>
    </source>
</evidence>
<dbReference type="eggNOG" id="COG2199">
    <property type="taxonomic scope" value="Bacteria"/>
</dbReference>
<dbReference type="Gene3D" id="3.30.70.270">
    <property type="match status" value="1"/>
</dbReference>
<dbReference type="InterPro" id="IPR043128">
    <property type="entry name" value="Rev_trsase/Diguanyl_cyclase"/>
</dbReference>
<dbReference type="InterPro" id="IPR000160">
    <property type="entry name" value="GGDEF_dom"/>
</dbReference>
<evidence type="ECO:0000313" key="6">
    <source>
        <dbReference type="EMBL" id="EGA70000.1"/>
    </source>
</evidence>
<dbReference type="CDD" id="cd01949">
    <property type="entry name" value="GGDEF"/>
    <property type="match status" value="1"/>
</dbReference>
<evidence type="ECO:0000259" key="5">
    <source>
        <dbReference type="PROSITE" id="PS50887"/>
    </source>
</evidence>
<evidence type="ECO:0000256" key="3">
    <source>
        <dbReference type="ARBA" id="ARBA00034247"/>
    </source>
</evidence>
<dbReference type="EC" id="2.7.7.65" evidence="2"/>
<keyword evidence="4" id="KW-0472">Membrane</keyword>
<dbReference type="GO" id="GO:0005886">
    <property type="term" value="C:plasma membrane"/>
    <property type="evidence" value="ECO:0007669"/>
    <property type="project" value="TreeGrafter"/>
</dbReference>
<dbReference type="Pfam" id="PF00990">
    <property type="entry name" value="GGDEF"/>
    <property type="match status" value="1"/>
</dbReference>
<accession>E8M7M0</accession>
<feature type="domain" description="GGDEF" evidence="5">
    <location>
        <begin position="351"/>
        <end position="488"/>
    </location>
</feature>
<dbReference type="SMART" id="SM00267">
    <property type="entry name" value="GGDEF"/>
    <property type="match status" value="1"/>
</dbReference>
<reference evidence="6 7" key="1">
    <citation type="journal article" date="2012" name="Int. J. Syst. Evol. Microbiol.">
        <title>Vibrio caribbeanicus sp. nov., isolated from the marine sponge Scleritoderma cyanea.</title>
        <authorList>
            <person name="Hoffmann M."/>
            <person name="Monday S.R."/>
            <person name="Allard M.W."/>
            <person name="Strain E.A."/>
            <person name="Whittaker P."/>
            <person name="Naum M."/>
            <person name="McCarthy P.J."/>
            <person name="Lopez J.V."/>
            <person name="Fischer M."/>
            <person name="Brown E.W."/>
        </authorList>
    </citation>
    <scope>NUCLEOTIDE SEQUENCE [LARGE SCALE GENOMIC DNA]</scope>
    <source>
        <strain evidence="7">DSMZ 21326</strain>
    </source>
</reference>
<sequence>MMAGTFVVCYLSFRYFWTYDAAMEQVHAQQQEEVHRVKTLLDIQKSNLAQGLVDYAAWDEVAKFIQGQSNDFLDSSLNEHSFAAQQINGIFIFNADVSLIWGRLYDYIYKQELSYEEIRYKFGSLLADSLRSRTDQITPFVQYLVLNGKPHLVATSRVCNSDGMDCDKGYMMFIKQIGDQFSQTLMQATGLDVDIWTKQQAQARNFQPSADVSVIEKLDYRNQPNVCVIIRHLATTPPFITWKELSALLAFACFMFVFNLSVVHIMVKPITRARYALDSLSKGQSSQLTDQDTFISYEMRDFVNRINEIFNQLELKQKELEWLALHDALTTVGNRRSLQQHWSRLLEGQPRCTSVVLIDIDFFKPFNDNYGHIEGDKVLQIVAKTLQHCDSDCDKFVARFGGEEFCVILSSDSPIDSIEEANQLRVAIEQLQIAHEFSPISSYLTISAGVVECRLTSSDKLQDKIRLADAALYAAKQQGRNRLVVHVDD</sequence>
<gene>
    <name evidence="6" type="ORF">VISI1226_07922</name>
</gene>
<organism evidence="6 7">
    <name type="scientific">Vibrio sinaloensis DSM 21326</name>
    <dbReference type="NCBI Taxonomy" id="945550"/>
    <lineage>
        <taxon>Bacteria</taxon>
        <taxon>Pseudomonadati</taxon>
        <taxon>Pseudomonadota</taxon>
        <taxon>Gammaproteobacteria</taxon>
        <taxon>Vibrionales</taxon>
        <taxon>Vibrionaceae</taxon>
        <taxon>Vibrio</taxon>
        <taxon>Vibrio oreintalis group</taxon>
    </lineage>
</organism>
<dbReference type="InterPro" id="IPR029787">
    <property type="entry name" value="Nucleotide_cyclase"/>
</dbReference>
<dbReference type="InterPro" id="IPR007892">
    <property type="entry name" value="CHASE4"/>
</dbReference>
<dbReference type="PANTHER" id="PTHR45138:SF9">
    <property type="entry name" value="DIGUANYLATE CYCLASE DGCM-RELATED"/>
    <property type="match status" value="1"/>
</dbReference>
<dbReference type="Proteomes" id="UP000006228">
    <property type="component" value="Unassembled WGS sequence"/>
</dbReference>
<dbReference type="NCBIfam" id="TIGR00254">
    <property type="entry name" value="GGDEF"/>
    <property type="match status" value="1"/>
</dbReference>
<dbReference type="eggNOG" id="COG3322">
    <property type="taxonomic scope" value="Bacteria"/>
</dbReference>
<dbReference type="PANTHER" id="PTHR45138">
    <property type="entry name" value="REGULATORY COMPONENTS OF SENSORY TRANSDUCTION SYSTEM"/>
    <property type="match status" value="1"/>
</dbReference>
<feature type="transmembrane region" description="Helical" evidence="4">
    <location>
        <begin position="245"/>
        <end position="267"/>
    </location>
</feature>
<comment type="catalytic activity">
    <reaction evidence="3">
        <text>2 GTP = 3',3'-c-di-GMP + 2 diphosphate</text>
        <dbReference type="Rhea" id="RHEA:24898"/>
        <dbReference type="ChEBI" id="CHEBI:33019"/>
        <dbReference type="ChEBI" id="CHEBI:37565"/>
        <dbReference type="ChEBI" id="CHEBI:58805"/>
        <dbReference type="EC" id="2.7.7.65"/>
    </reaction>
</comment>
<dbReference type="GO" id="GO:0052621">
    <property type="term" value="F:diguanylate cyclase activity"/>
    <property type="evidence" value="ECO:0007669"/>
    <property type="project" value="UniProtKB-EC"/>
</dbReference>
<dbReference type="FunFam" id="3.30.70.270:FF:000001">
    <property type="entry name" value="Diguanylate cyclase domain protein"/>
    <property type="match status" value="1"/>
</dbReference>
<dbReference type="Pfam" id="PF05228">
    <property type="entry name" value="CHASE4"/>
    <property type="match status" value="1"/>
</dbReference>
<evidence type="ECO:0000256" key="2">
    <source>
        <dbReference type="ARBA" id="ARBA00012528"/>
    </source>
</evidence>
<evidence type="ECO:0000256" key="4">
    <source>
        <dbReference type="SAM" id="Phobius"/>
    </source>
</evidence>
<evidence type="ECO:0000313" key="7">
    <source>
        <dbReference type="Proteomes" id="UP000006228"/>
    </source>
</evidence>
<dbReference type="EMBL" id="AEVT01000067">
    <property type="protein sequence ID" value="EGA70000.1"/>
    <property type="molecule type" value="Genomic_DNA"/>
</dbReference>
<comment type="cofactor">
    <cofactor evidence="1">
        <name>Mg(2+)</name>
        <dbReference type="ChEBI" id="CHEBI:18420"/>
    </cofactor>
</comment>
<keyword evidence="4" id="KW-1133">Transmembrane helix</keyword>
<proteinExistence type="predicted"/>
<dbReference type="AlphaFoldDB" id="E8M7M0"/>
<dbReference type="SUPFAM" id="SSF55073">
    <property type="entry name" value="Nucleotide cyclase"/>
    <property type="match status" value="1"/>
</dbReference>
<dbReference type="PROSITE" id="PS50887">
    <property type="entry name" value="GGDEF"/>
    <property type="match status" value="1"/>
</dbReference>
<dbReference type="InterPro" id="IPR050469">
    <property type="entry name" value="Diguanylate_Cyclase"/>
</dbReference>
<keyword evidence="4" id="KW-0812">Transmembrane</keyword>
<name>E8M7M0_PHOS4</name>
<dbReference type="GO" id="GO:0043709">
    <property type="term" value="P:cell adhesion involved in single-species biofilm formation"/>
    <property type="evidence" value="ECO:0007669"/>
    <property type="project" value="TreeGrafter"/>
</dbReference>
<dbReference type="GO" id="GO:1902201">
    <property type="term" value="P:negative regulation of bacterial-type flagellum-dependent cell motility"/>
    <property type="evidence" value="ECO:0007669"/>
    <property type="project" value="TreeGrafter"/>
</dbReference>
<comment type="caution">
    <text evidence="6">The sequence shown here is derived from an EMBL/GenBank/DDBJ whole genome shotgun (WGS) entry which is preliminary data.</text>
</comment>